<keyword evidence="6 8" id="KW-0472">Membrane</keyword>
<feature type="transmembrane region" description="Helical" evidence="8">
    <location>
        <begin position="320"/>
        <end position="341"/>
    </location>
</feature>
<keyword evidence="2" id="KW-0813">Transport</keyword>
<dbReference type="Gene3D" id="1.20.1250.20">
    <property type="entry name" value="MFS general substrate transporter like domains"/>
    <property type="match status" value="1"/>
</dbReference>
<keyword evidence="5 8" id="KW-1133">Transmembrane helix</keyword>
<dbReference type="Proteomes" id="UP001500064">
    <property type="component" value="Unassembled WGS sequence"/>
</dbReference>
<feature type="transmembrane region" description="Helical" evidence="8">
    <location>
        <begin position="119"/>
        <end position="145"/>
    </location>
</feature>
<evidence type="ECO:0000256" key="5">
    <source>
        <dbReference type="ARBA" id="ARBA00022989"/>
    </source>
</evidence>
<feature type="transmembrane region" description="Helical" evidence="8">
    <location>
        <begin position="246"/>
        <end position="267"/>
    </location>
</feature>
<feature type="transmembrane region" description="Helical" evidence="8">
    <location>
        <begin position="157"/>
        <end position="175"/>
    </location>
</feature>
<reference evidence="9 10" key="1">
    <citation type="journal article" date="2019" name="Int. J. Syst. Evol. Microbiol.">
        <title>The Global Catalogue of Microorganisms (GCM) 10K type strain sequencing project: providing services to taxonomists for standard genome sequencing and annotation.</title>
        <authorList>
            <consortium name="The Broad Institute Genomics Platform"/>
            <consortium name="The Broad Institute Genome Sequencing Center for Infectious Disease"/>
            <person name="Wu L."/>
            <person name="Ma J."/>
        </authorList>
    </citation>
    <scope>NUCLEOTIDE SEQUENCE [LARGE SCALE GENOMIC DNA]</scope>
    <source>
        <strain evidence="9 10">JCM 13929</strain>
    </source>
</reference>
<evidence type="ECO:0000256" key="4">
    <source>
        <dbReference type="ARBA" id="ARBA00022692"/>
    </source>
</evidence>
<comment type="subcellular location">
    <subcellularLocation>
        <location evidence="1">Cell membrane</location>
        <topology evidence="1">Multi-pass membrane protein</topology>
    </subcellularLocation>
</comment>
<evidence type="ECO:0000256" key="3">
    <source>
        <dbReference type="ARBA" id="ARBA00022475"/>
    </source>
</evidence>
<evidence type="ECO:0000313" key="9">
    <source>
        <dbReference type="EMBL" id="GAA1650936.1"/>
    </source>
</evidence>
<dbReference type="SUPFAM" id="SSF103473">
    <property type="entry name" value="MFS general substrate transporter"/>
    <property type="match status" value="1"/>
</dbReference>
<dbReference type="EMBL" id="BAAAMU010000043">
    <property type="protein sequence ID" value="GAA1650936.1"/>
    <property type="molecule type" value="Genomic_DNA"/>
</dbReference>
<evidence type="ECO:0000256" key="2">
    <source>
        <dbReference type="ARBA" id="ARBA00022448"/>
    </source>
</evidence>
<dbReference type="InterPro" id="IPR011701">
    <property type="entry name" value="MFS"/>
</dbReference>
<feature type="transmembrane region" description="Helical" evidence="8">
    <location>
        <begin position="362"/>
        <end position="390"/>
    </location>
</feature>
<keyword evidence="10" id="KW-1185">Reference proteome</keyword>
<evidence type="ECO:0000256" key="1">
    <source>
        <dbReference type="ARBA" id="ARBA00004651"/>
    </source>
</evidence>
<gene>
    <name evidence="9" type="ORF">GCM10009733_055000</name>
</gene>
<name>A0ABN2FL67_9ACTN</name>
<evidence type="ECO:0000313" key="10">
    <source>
        <dbReference type="Proteomes" id="UP001500064"/>
    </source>
</evidence>
<proteinExistence type="predicted"/>
<accession>A0ABN2FL67</accession>
<protein>
    <submittedName>
        <fullName evidence="9">MFS transporter</fullName>
    </submittedName>
</protein>
<keyword evidence="3" id="KW-1003">Cell membrane</keyword>
<dbReference type="InterPro" id="IPR036259">
    <property type="entry name" value="MFS_trans_sf"/>
</dbReference>
<feature type="transmembrane region" description="Helical" evidence="8">
    <location>
        <begin position="432"/>
        <end position="456"/>
    </location>
</feature>
<keyword evidence="4 8" id="KW-0812">Transmembrane</keyword>
<dbReference type="InterPro" id="IPR050171">
    <property type="entry name" value="MFS_Transporters"/>
</dbReference>
<organism evidence="9 10">
    <name type="scientific">Nonomuraea maheshkhaliensis</name>
    <dbReference type="NCBI Taxonomy" id="419590"/>
    <lineage>
        <taxon>Bacteria</taxon>
        <taxon>Bacillati</taxon>
        <taxon>Actinomycetota</taxon>
        <taxon>Actinomycetes</taxon>
        <taxon>Streptosporangiales</taxon>
        <taxon>Streptosporangiaceae</taxon>
        <taxon>Nonomuraea</taxon>
    </lineage>
</organism>
<dbReference type="PANTHER" id="PTHR23517:SF2">
    <property type="entry name" value="MULTIDRUG RESISTANCE PROTEIN MDTH"/>
    <property type="match status" value="1"/>
</dbReference>
<evidence type="ECO:0000256" key="8">
    <source>
        <dbReference type="SAM" id="Phobius"/>
    </source>
</evidence>
<feature type="region of interest" description="Disordered" evidence="7">
    <location>
        <begin position="61"/>
        <end position="84"/>
    </location>
</feature>
<evidence type="ECO:0000256" key="6">
    <source>
        <dbReference type="ARBA" id="ARBA00023136"/>
    </source>
</evidence>
<feature type="transmembrane region" description="Helical" evidence="8">
    <location>
        <begin position="288"/>
        <end position="314"/>
    </location>
</feature>
<evidence type="ECO:0000256" key="7">
    <source>
        <dbReference type="SAM" id="MobiDB-lite"/>
    </source>
</evidence>
<sequence length="475" mass="48380">MTPAPAVATSASGSLATSSAAPVVVAGSPSTGAGPGDVSRVDASRVDVSCVDVSCVDLSPGEVGPGDVSSEDVGRRDQGRGDVGPQIPKYRRILSQAQLANSIGDGLYLVTSAFYFSQIIGLSAAQIGLGLTLGWAVGLVAGVPLGHLADRRGPRGVAVLLALTTAVAVGSFLFVGSFVPFVLVACLYGTAQTGLSAARQALLAALIEPAERTTVRATLQATLNGGLAVGAGLGGLALHLGTREGYLAAFAVDALGFLLAAVLLLRLPSVRTTAAPAGPRLAVLRDRPYALVTLVNAVMLFYMPLLSLVVPLWIAGRTSAPTWVVAVLLLINTGGVLLFQVRVAKRVKSLRDASAAVRRAGMTMFAACAVFALSPYWWGFLLVATALLVAGEMQLASGSWEIGFGLAPDDRQGQYQGFFGSGVAVARMLGPVVLTTVVLGAGTLGWLLVGAMFVLAGASMTPAVNRASVNGCGRG</sequence>
<comment type="caution">
    <text evidence="9">The sequence shown here is derived from an EMBL/GenBank/DDBJ whole genome shotgun (WGS) entry which is preliminary data.</text>
</comment>
<dbReference type="PANTHER" id="PTHR23517">
    <property type="entry name" value="RESISTANCE PROTEIN MDTM, PUTATIVE-RELATED-RELATED"/>
    <property type="match status" value="1"/>
</dbReference>
<dbReference type="Pfam" id="PF07690">
    <property type="entry name" value="MFS_1"/>
    <property type="match status" value="1"/>
</dbReference>